<keyword evidence="2" id="KW-0808">Transferase</keyword>
<protein>
    <submittedName>
        <fullName evidence="4">Class I SAM-dependent methyltransferase</fullName>
    </submittedName>
</protein>
<dbReference type="Pfam" id="PF02636">
    <property type="entry name" value="Methyltransf_28"/>
    <property type="match status" value="1"/>
</dbReference>
<feature type="compositionally biased region" description="Pro residues" evidence="3">
    <location>
        <begin position="1"/>
        <end position="12"/>
    </location>
</feature>
<dbReference type="RefSeq" id="WP_379904009.1">
    <property type="nucleotide sequence ID" value="NZ_JBHRTR010000034.1"/>
</dbReference>
<evidence type="ECO:0000256" key="1">
    <source>
        <dbReference type="ARBA" id="ARBA00022603"/>
    </source>
</evidence>
<evidence type="ECO:0000256" key="3">
    <source>
        <dbReference type="SAM" id="MobiDB-lite"/>
    </source>
</evidence>
<dbReference type="InterPro" id="IPR029063">
    <property type="entry name" value="SAM-dependent_MTases_sf"/>
</dbReference>
<dbReference type="InterPro" id="IPR038375">
    <property type="entry name" value="NDUFAF7_sf"/>
</dbReference>
<name>A0ABV7L4T8_9PROT</name>
<evidence type="ECO:0000313" key="5">
    <source>
        <dbReference type="Proteomes" id="UP001595528"/>
    </source>
</evidence>
<evidence type="ECO:0000313" key="4">
    <source>
        <dbReference type="EMBL" id="MFC3229627.1"/>
    </source>
</evidence>
<dbReference type="EMBL" id="JBHRTR010000034">
    <property type="protein sequence ID" value="MFC3229627.1"/>
    <property type="molecule type" value="Genomic_DNA"/>
</dbReference>
<keyword evidence="5" id="KW-1185">Reference proteome</keyword>
<keyword evidence="1 4" id="KW-0489">Methyltransferase</keyword>
<dbReference type="PANTHER" id="PTHR12049:SF7">
    <property type="entry name" value="PROTEIN ARGININE METHYLTRANSFERASE NDUFAF7, MITOCHONDRIAL"/>
    <property type="match status" value="1"/>
</dbReference>
<dbReference type="Proteomes" id="UP001595528">
    <property type="component" value="Unassembled WGS sequence"/>
</dbReference>
<reference evidence="5" key="1">
    <citation type="journal article" date="2019" name="Int. J. Syst. Evol. Microbiol.">
        <title>The Global Catalogue of Microorganisms (GCM) 10K type strain sequencing project: providing services to taxonomists for standard genome sequencing and annotation.</title>
        <authorList>
            <consortium name="The Broad Institute Genomics Platform"/>
            <consortium name="The Broad Institute Genome Sequencing Center for Infectious Disease"/>
            <person name="Wu L."/>
            <person name="Ma J."/>
        </authorList>
    </citation>
    <scope>NUCLEOTIDE SEQUENCE [LARGE SCALE GENOMIC DNA]</scope>
    <source>
        <strain evidence="5">KCTC 42964</strain>
    </source>
</reference>
<evidence type="ECO:0000256" key="2">
    <source>
        <dbReference type="ARBA" id="ARBA00022679"/>
    </source>
</evidence>
<feature type="region of interest" description="Disordered" evidence="3">
    <location>
        <begin position="1"/>
        <end position="31"/>
    </location>
</feature>
<proteinExistence type="predicted"/>
<sequence length="391" mass="40469">MTAPPAFVPPAFAPTGTALGHGDTRPASSEAPSLAGLRARIRADGPITVAAFMAEALLHPLHGYYTQGDGIGADGDFVTAPEISQMFGELLGLWCIDTWHRLGAPAPFALVELGPGRGTLMADILRTARLDAAFADALRPVLLEASPALRERQAARIARHDASWVADLEALPALPALIVANEFVDALPVHQLIRLDDGWHERLVGLDPAGELRFEAAADPFPPRPAPAPPLPAAAPGTVMELRPAADALVARLAEAILGRGGAALIVDYGSTGAPLRDSLQAVRRHRRAEVLSAPGSADLTAHVDFTALARAARAAGCAIAGPETQGGFLQRLGLGLRAQRLAAARPDQAEAIAAAARRLADPAEMGELFKALALLPPGIAACAGFDGVPG</sequence>
<dbReference type="PANTHER" id="PTHR12049">
    <property type="entry name" value="PROTEIN ARGININE METHYLTRANSFERASE NDUFAF7, MITOCHONDRIAL"/>
    <property type="match status" value="1"/>
</dbReference>
<dbReference type="Gene3D" id="3.40.50.12710">
    <property type="match status" value="1"/>
</dbReference>
<gene>
    <name evidence="4" type="ORF">ACFOGJ_20430</name>
</gene>
<dbReference type="SUPFAM" id="SSF53335">
    <property type="entry name" value="S-adenosyl-L-methionine-dependent methyltransferases"/>
    <property type="match status" value="1"/>
</dbReference>
<dbReference type="GO" id="GO:0008168">
    <property type="term" value="F:methyltransferase activity"/>
    <property type="evidence" value="ECO:0007669"/>
    <property type="project" value="UniProtKB-KW"/>
</dbReference>
<dbReference type="GO" id="GO:0032259">
    <property type="term" value="P:methylation"/>
    <property type="evidence" value="ECO:0007669"/>
    <property type="project" value="UniProtKB-KW"/>
</dbReference>
<dbReference type="InterPro" id="IPR003788">
    <property type="entry name" value="NDUFAF7"/>
</dbReference>
<comment type="caution">
    <text evidence="4">The sequence shown here is derived from an EMBL/GenBank/DDBJ whole genome shotgun (WGS) entry which is preliminary data.</text>
</comment>
<organism evidence="4 5">
    <name type="scientific">Marinibaculum pumilum</name>
    <dbReference type="NCBI Taxonomy" id="1766165"/>
    <lineage>
        <taxon>Bacteria</taxon>
        <taxon>Pseudomonadati</taxon>
        <taxon>Pseudomonadota</taxon>
        <taxon>Alphaproteobacteria</taxon>
        <taxon>Rhodospirillales</taxon>
        <taxon>Rhodospirillaceae</taxon>
        <taxon>Marinibaculum</taxon>
    </lineage>
</organism>
<accession>A0ABV7L4T8</accession>